<dbReference type="Gene3D" id="3.80.10.10">
    <property type="entry name" value="Ribonuclease Inhibitor"/>
    <property type="match status" value="1"/>
</dbReference>
<dbReference type="Gene3D" id="1.20.1280.50">
    <property type="match status" value="1"/>
</dbReference>
<dbReference type="SUPFAM" id="SSF81383">
    <property type="entry name" value="F-box domain"/>
    <property type="match status" value="1"/>
</dbReference>
<dbReference type="InterPro" id="IPR032675">
    <property type="entry name" value="LRR_dom_sf"/>
</dbReference>
<keyword evidence="4" id="KW-1185">Reference proteome</keyword>
<dbReference type="CDD" id="cd22164">
    <property type="entry name" value="F-box_AtSKIP19-like"/>
    <property type="match status" value="1"/>
</dbReference>
<dbReference type="PANTHER" id="PTHR38926">
    <property type="entry name" value="F-BOX DOMAIN CONTAINING PROTEIN, EXPRESSED"/>
    <property type="match status" value="1"/>
</dbReference>
<dbReference type="PANTHER" id="PTHR38926:SF36">
    <property type="entry name" value="F-BOX PROTEIN SKIP19-LIKE"/>
    <property type="match status" value="1"/>
</dbReference>
<dbReference type="AlphaFoldDB" id="A0A1J6ITK2"/>
<dbReference type="SUPFAM" id="SSF52047">
    <property type="entry name" value="RNI-like"/>
    <property type="match status" value="1"/>
</dbReference>
<reference evidence="3" key="1">
    <citation type="submission" date="2016-11" db="EMBL/GenBank/DDBJ databases">
        <title>The genome of Nicotiana attenuata.</title>
        <authorList>
            <person name="Xu S."/>
            <person name="Brockmoeller T."/>
            <person name="Gaquerel E."/>
            <person name="Navarro A."/>
            <person name="Kuhl H."/>
            <person name="Gase K."/>
            <person name="Ling Z."/>
            <person name="Zhou W."/>
            <person name="Kreitzer C."/>
            <person name="Stanke M."/>
            <person name="Tang H."/>
            <person name="Lyons E."/>
            <person name="Pandey P."/>
            <person name="Pandey S.P."/>
            <person name="Timmermann B."/>
            <person name="Baldwin I.T."/>
        </authorList>
    </citation>
    <scope>NUCLEOTIDE SEQUENCE [LARGE SCALE GENOMIC DNA]</scope>
    <source>
        <strain evidence="3">UT</strain>
    </source>
</reference>
<accession>A0A1J6ITK2</accession>
<dbReference type="Gramene" id="OIT01047">
    <property type="protein sequence ID" value="OIT01047"/>
    <property type="gene ID" value="A4A49_31716"/>
</dbReference>
<dbReference type="Proteomes" id="UP000187609">
    <property type="component" value="Unassembled WGS sequence"/>
</dbReference>
<dbReference type="Pfam" id="PF24758">
    <property type="entry name" value="LRR_At5g56370"/>
    <property type="match status" value="1"/>
</dbReference>
<dbReference type="STRING" id="49451.A0A1J6ITK2"/>
<protein>
    <submittedName>
        <fullName evidence="3">F-box protein skip19</fullName>
    </submittedName>
</protein>
<feature type="region of interest" description="Disordered" evidence="1">
    <location>
        <begin position="267"/>
        <end position="290"/>
    </location>
</feature>
<feature type="domain" description="F-box/LRR-repeat protein 15/At3g58940/PEG3-like LRR" evidence="2">
    <location>
        <begin position="187"/>
        <end position="245"/>
    </location>
</feature>
<evidence type="ECO:0000256" key="1">
    <source>
        <dbReference type="SAM" id="MobiDB-lite"/>
    </source>
</evidence>
<name>A0A1J6ITK2_NICAT</name>
<evidence type="ECO:0000259" key="2">
    <source>
        <dbReference type="Pfam" id="PF24758"/>
    </source>
</evidence>
<dbReference type="InterPro" id="IPR036047">
    <property type="entry name" value="F-box-like_dom_sf"/>
</dbReference>
<evidence type="ECO:0000313" key="3">
    <source>
        <dbReference type="EMBL" id="OIT01047.1"/>
    </source>
</evidence>
<dbReference type="EMBL" id="MJEQ01037189">
    <property type="protein sequence ID" value="OIT01047.1"/>
    <property type="molecule type" value="Genomic_DNA"/>
</dbReference>
<gene>
    <name evidence="3" type="primary">SKIP19_4</name>
    <name evidence="3" type="ORF">A4A49_31716</name>
</gene>
<sequence length="325" mass="36958">MNTKGKGDGEIMSTLQIPPWLELPEGIWANKLHRLGAVEILLTAQKVCTTWRRVCKDPSMWRVIDMWNYGGPYIQPYHLEEMCRHAIVRSQGEVVDIRLSFFATKELLFHVAERKIKRLSITWYCYSKLQREGFIEVVQKLPSLEELSLIDATITAKAFEALERSWSWFKSLELKKISCIMKSGEEINEEALAIAQSLPALRRLQLIRNYMTNEGLQAILDGCPNLVSLDLRGCFNVRLNQVLNSRISRQIKDVKLPHDSMEAAPKHLAGSAVFRRRKSPHGGGDTPNSTKFTPCVLLSLPFPNPQIDSLKPLPNCSNFRSKIGT</sequence>
<evidence type="ECO:0000313" key="4">
    <source>
        <dbReference type="Proteomes" id="UP000187609"/>
    </source>
</evidence>
<dbReference type="InterPro" id="IPR055411">
    <property type="entry name" value="LRR_FXL15/At3g58940/PEG3-like"/>
</dbReference>
<organism evidence="3 4">
    <name type="scientific">Nicotiana attenuata</name>
    <name type="common">Coyote tobacco</name>
    <dbReference type="NCBI Taxonomy" id="49451"/>
    <lineage>
        <taxon>Eukaryota</taxon>
        <taxon>Viridiplantae</taxon>
        <taxon>Streptophyta</taxon>
        <taxon>Embryophyta</taxon>
        <taxon>Tracheophyta</taxon>
        <taxon>Spermatophyta</taxon>
        <taxon>Magnoliopsida</taxon>
        <taxon>eudicotyledons</taxon>
        <taxon>Gunneridae</taxon>
        <taxon>Pentapetalae</taxon>
        <taxon>asterids</taxon>
        <taxon>lamiids</taxon>
        <taxon>Solanales</taxon>
        <taxon>Solanaceae</taxon>
        <taxon>Nicotianoideae</taxon>
        <taxon>Nicotianeae</taxon>
        <taxon>Nicotiana</taxon>
    </lineage>
</organism>
<dbReference type="SMR" id="A0A1J6ITK2"/>
<dbReference type="OMA" id="IAMCHEV"/>
<proteinExistence type="predicted"/>
<comment type="caution">
    <text evidence="3">The sequence shown here is derived from an EMBL/GenBank/DDBJ whole genome shotgun (WGS) entry which is preliminary data.</text>
</comment>